<proteinExistence type="predicted"/>
<reference evidence="1 2" key="1">
    <citation type="submission" date="2018-11" db="EMBL/GenBank/DDBJ databases">
        <title>Species Designations Belie Phenotypic and Genotypic Heterogeneity in Oral Streptococci.</title>
        <authorList>
            <person name="Velsko I."/>
        </authorList>
    </citation>
    <scope>NUCLEOTIDE SEQUENCE [LARGE SCALE GENOMIC DNA]</scope>
    <source>
        <strain evidence="1 2">KLC04</strain>
    </source>
</reference>
<gene>
    <name evidence="1" type="ORF">D8888_04125</name>
</gene>
<dbReference type="EMBL" id="RJMK01000002">
    <property type="protein sequence ID" value="RSI08180.1"/>
    <property type="molecule type" value="Genomic_DNA"/>
</dbReference>
<comment type="caution">
    <text evidence="1">The sequence shown here is derived from an EMBL/GenBank/DDBJ whole genome shotgun (WGS) entry which is preliminary data.</text>
</comment>
<name>A0AAE8FW75_STRSA</name>
<organism evidence="1 2">
    <name type="scientific">Streptococcus sanguinis</name>
    <dbReference type="NCBI Taxonomy" id="1305"/>
    <lineage>
        <taxon>Bacteria</taxon>
        <taxon>Bacillati</taxon>
        <taxon>Bacillota</taxon>
        <taxon>Bacilli</taxon>
        <taxon>Lactobacillales</taxon>
        <taxon>Streptococcaceae</taxon>
        <taxon>Streptococcus</taxon>
    </lineage>
</organism>
<sequence length="318" mass="37102">MAWREGDMTFLNLTLQALCLVTSTCRGNSNHSRLIFGFCCCTVDICTAKFNFWCLTDKRFDWCEGNIPLCINLELTNFGKFFDIRAGVKDRCTVFWESDLRTSGFKSNLAFLSLALKTLCLSTCGPWSHFFNRWRVIGCHRSAIFVHSLNNNWIWRANILLIWGKGNRTVWCHFKDTDIWNNLALASVVESSRSVIIQWYSRSAAYEVWLACLWAALLTSAGNICSRWNHFFHHCLVFDGNWCAIHICSNQCQLRSCPLKLLVWRESNLTIGIHFKFTNGWNLFNSQTIVKEWSCFSWEWYRRMTRREGDLAFLNLAL</sequence>
<protein>
    <submittedName>
        <fullName evidence="1">Uncharacterized protein</fullName>
    </submittedName>
</protein>
<dbReference type="AlphaFoldDB" id="A0AAE8FW75"/>
<dbReference type="Proteomes" id="UP000272846">
    <property type="component" value="Unassembled WGS sequence"/>
</dbReference>
<evidence type="ECO:0000313" key="2">
    <source>
        <dbReference type="Proteomes" id="UP000272846"/>
    </source>
</evidence>
<evidence type="ECO:0000313" key="1">
    <source>
        <dbReference type="EMBL" id="RSI08180.1"/>
    </source>
</evidence>
<accession>A0AAE8FW75</accession>